<evidence type="ECO:0000313" key="1">
    <source>
        <dbReference type="EMBL" id="ORY58012.1"/>
    </source>
</evidence>
<accession>A0A1Y2DFG2</accession>
<sequence length="274" mass="31015">MQLMLSVSIDALQKHSQIEAWPAHKAECKQIRLAAEEEEAGVIANPYSMTRVNEIQEYALAVAAEVMVIAWRSAFELGRPTDKSCTHLLALNFERRDDAPTLRERFSFSHTELISIDEEMERRRFLPADRLAMLPTREQLTGGAARRAQNAKGEHISATMMFYALNTKTGGSSRCYIADCTAVVDSVWPYLPLDKLNFNPNWERALKGILSEKHPPSPVFLAGLDLRGSHGDDNKRLMIEKFSKDQEYAALYMHDMKKMEARENAAKAKSKRSV</sequence>
<dbReference type="EMBL" id="MCGR01000080">
    <property type="protein sequence ID" value="ORY58012.1"/>
    <property type="molecule type" value="Genomic_DNA"/>
</dbReference>
<protein>
    <submittedName>
        <fullName evidence="1">Uncharacterized protein</fullName>
    </submittedName>
</protein>
<proteinExistence type="predicted"/>
<name>A0A1Y2DFG2_9BASI</name>
<dbReference type="InParanoid" id="A0A1Y2DFG2"/>
<keyword evidence="2" id="KW-1185">Reference proteome</keyword>
<gene>
    <name evidence="1" type="ORF">BCR35DRAFT_355445</name>
</gene>
<dbReference type="AlphaFoldDB" id="A0A1Y2DFG2"/>
<organism evidence="1 2">
    <name type="scientific">Leucosporidium creatinivorum</name>
    <dbReference type="NCBI Taxonomy" id="106004"/>
    <lineage>
        <taxon>Eukaryota</taxon>
        <taxon>Fungi</taxon>
        <taxon>Dikarya</taxon>
        <taxon>Basidiomycota</taxon>
        <taxon>Pucciniomycotina</taxon>
        <taxon>Microbotryomycetes</taxon>
        <taxon>Leucosporidiales</taxon>
        <taxon>Leucosporidium</taxon>
    </lineage>
</organism>
<dbReference type="Proteomes" id="UP000193467">
    <property type="component" value="Unassembled WGS sequence"/>
</dbReference>
<comment type="caution">
    <text evidence="1">The sequence shown here is derived from an EMBL/GenBank/DDBJ whole genome shotgun (WGS) entry which is preliminary data.</text>
</comment>
<reference evidence="1 2" key="1">
    <citation type="submission" date="2016-07" db="EMBL/GenBank/DDBJ databases">
        <title>Pervasive Adenine N6-methylation of Active Genes in Fungi.</title>
        <authorList>
            <consortium name="DOE Joint Genome Institute"/>
            <person name="Mondo S.J."/>
            <person name="Dannebaum R.O."/>
            <person name="Kuo R.C."/>
            <person name="Labutti K."/>
            <person name="Haridas S."/>
            <person name="Kuo A."/>
            <person name="Salamov A."/>
            <person name="Ahrendt S.R."/>
            <person name="Lipzen A."/>
            <person name="Sullivan W."/>
            <person name="Andreopoulos W.B."/>
            <person name="Clum A."/>
            <person name="Lindquist E."/>
            <person name="Daum C."/>
            <person name="Ramamoorthy G.K."/>
            <person name="Gryganskyi A."/>
            <person name="Culley D."/>
            <person name="Magnuson J.K."/>
            <person name="James T.Y."/>
            <person name="O'Malley M.A."/>
            <person name="Stajich J.E."/>
            <person name="Spatafora J.W."/>
            <person name="Visel A."/>
            <person name="Grigoriev I.V."/>
        </authorList>
    </citation>
    <scope>NUCLEOTIDE SEQUENCE [LARGE SCALE GENOMIC DNA]</scope>
    <source>
        <strain evidence="1 2">62-1032</strain>
    </source>
</reference>
<evidence type="ECO:0000313" key="2">
    <source>
        <dbReference type="Proteomes" id="UP000193467"/>
    </source>
</evidence>